<dbReference type="InterPro" id="IPR042099">
    <property type="entry name" value="ANL_N_sf"/>
</dbReference>
<proteinExistence type="predicted"/>
<dbReference type="Gene3D" id="3.40.50.12780">
    <property type="entry name" value="N-terminal domain of ligase-like"/>
    <property type="match status" value="1"/>
</dbReference>
<gene>
    <name evidence="1" type="ORF">SAMN05444583_12644</name>
</gene>
<dbReference type="GO" id="GO:0016874">
    <property type="term" value="F:ligase activity"/>
    <property type="evidence" value="ECO:0007669"/>
    <property type="project" value="UniProtKB-KW"/>
</dbReference>
<reference evidence="2" key="1">
    <citation type="submission" date="2016-10" db="EMBL/GenBank/DDBJ databases">
        <authorList>
            <person name="Varghese N."/>
            <person name="Submissions S."/>
        </authorList>
    </citation>
    <scope>NUCLEOTIDE SEQUENCE [LARGE SCALE GENOMIC DNA]</scope>
    <source>
        <strain evidence="2">DSM 44675</strain>
    </source>
</reference>
<sequence length="464" mass="51336">MPMGGRTLPAGVGNVFTRLLPGRTNSEQPSIDELQRLRLAEAVAFARANSPYFRKLYDGLPENVSDVEILPVTDKPTLMEHFDEWVTDPAITRTETDEFIADSARVGEAFLGKYLVATTSGSSGRPGVFLMSRDEMHTASAVAGGEMNRQLIRRLVRSAAIVRLLRGRRRIASVIPTGGHFAMYSVWKSGSDGAETKRRAIHAGDPLPDIVDALNEFRPAGLVGCAGTVYMLANEKEAGRLKIDPGFIQLLGEGLPEDQFTKVESAFGAVTVDTYACTEAPGLSHSCTEGWHHVHTDSVIFEPVDSLHRPTPPGERSHAVLLTVLYRRTQPILRYELADSVLQRPDPCPCGSRYPAFRVQGRTWDILETADGRPVALAQFILLALRRRVDGVRLIQLEQVSPSHMQIRMEAQEGTDPEGLWTAVLRELPDLFAENGLGHFTFSRSDERPEFSPSGKFRYFQKSL</sequence>
<dbReference type="InterPro" id="IPR053158">
    <property type="entry name" value="CapK_Type1_Caps_Biosynth"/>
</dbReference>
<name>A0A1H7WEI6_9NOCA</name>
<dbReference type="AlphaFoldDB" id="A0A1H7WEI6"/>
<keyword evidence="1" id="KW-0436">Ligase</keyword>
<evidence type="ECO:0000313" key="2">
    <source>
        <dbReference type="Proteomes" id="UP000198677"/>
    </source>
</evidence>
<accession>A0A1H7WEI6</accession>
<dbReference type="SUPFAM" id="SSF56801">
    <property type="entry name" value="Acetyl-CoA synthetase-like"/>
    <property type="match status" value="1"/>
</dbReference>
<dbReference type="PANTHER" id="PTHR36932">
    <property type="entry name" value="CAPSULAR POLYSACCHARIDE BIOSYNTHESIS PROTEIN"/>
    <property type="match status" value="1"/>
</dbReference>
<dbReference type="PANTHER" id="PTHR36932:SF1">
    <property type="entry name" value="CAPSULAR POLYSACCHARIDE BIOSYNTHESIS PROTEIN"/>
    <property type="match status" value="1"/>
</dbReference>
<organism evidence="1 2">
    <name type="scientific">Rhodococcus maanshanensis</name>
    <dbReference type="NCBI Taxonomy" id="183556"/>
    <lineage>
        <taxon>Bacteria</taxon>
        <taxon>Bacillati</taxon>
        <taxon>Actinomycetota</taxon>
        <taxon>Actinomycetes</taxon>
        <taxon>Mycobacteriales</taxon>
        <taxon>Nocardiaceae</taxon>
        <taxon>Rhodococcus</taxon>
    </lineage>
</organism>
<dbReference type="Proteomes" id="UP000198677">
    <property type="component" value="Unassembled WGS sequence"/>
</dbReference>
<keyword evidence="2" id="KW-1185">Reference proteome</keyword>
<evidence type="ECO:0000313" key="1">
    <source>
        <dbReference type="EMBL" id="SEM19754.1"/>
    </source>
</evidence>
<dbReference type="EMBL" id="FOAW01000026">
    <property type="protein sequence ID" value="SEM19754.1"/>
    <property type="molecule type" value="Genomic_DNA"/>
</dbReference>
<protein>
    <submittedName>
        <fullName evidence="1">Phenylacetate-coenzyme A ligase PaaK, adenylate-forming domain family</fullName>
    </submittedName>
</protein>